<dbReference type="EMBL" id="CAJVPQ010003076">
    <property type="protein sequence ID" value="CAG8617354.1"/>
    <property type="molecule type" value="Genomic_DNA"/>
</dbReference>
<evidence type="ECO:0000313" key="2">
    <source>
        <dbReference type="Proteomes" id="UP000789570"/>
    </source>
</evidence>
<gene>
    <name evidence="1" type="ORF">FCALED_LOCUS9375</name>
</gene>
<protein>
    <submittedName>
        <fullName evidence="1">17178_t:CDS:1</fullName>
    </submittedName>
</protein>
<evidence type="ECO:0000313" key="1">
    <source>
        <dbReference type="EMBL" id="CAG8617354.1"/>
    </source>
</evidence>
<dbReference type="Proteomes" id="UP000789570">
    <property type="component" value="Unassembled WGS sequence"/>
</dbReference>
<keyword evidence="2" id="KW-1185">Reference proteome</keyword>
<organism evidence="1 2">
    <name type="scientific">Funneliformis caledonium</name>
    <dbReference type="NCBI Taxonomy" id="1117310"/>
    <lineage>
        <taxon>Eukaryota</taxon>
        <taxon>Fungi</taxon>
        <taxon>Fungi incertae sedis</taxon>
        <taxon>Mucoromycota</taxon>
        <taxon>Glomeromycotina</taxon>
        <taxon>Glomeromycetes</taxon>
        <taxon>Glomerales</taxon>
        <taxon>Glomeraceae</taxon>
        <taxon>Funneliformis</taxon>
    </lineage>
</organism>
<proteinExistence type="predicted"/>
<reference evidence="1" key="1">
    <citation type="submission" date="2021-06" db="EMBL/GenBank/DDBJ databases">
        <authorList>
            <person name="Kallberg Y."/>
            <person name="Tangrot J."/>
            <person name="Rosling A."/>
        </authorList>
    </citation>
    <scope>NUCLEOTIDE SEQUENCE</scope>
    <source>
        <strain evidence="1">UK204</strain>
    </source>
</reference>
<comment type="caution">
    <text evidence="1">The sequence shown here is derived from an EMBL/GenBank/DDBJ whole genome shotgun (WGS) entry which is preliminary data.</text>
</comment>
<dbReference type="AlphaFoldDB" id="A0A9N9CZ43"/>
<sequence>MPERNINEENQDDLEIEETFAEYPPLSPNDIDPIINSIKKGIFDA</sequence>
<name>A0A9N9CZ43_9GLOM</name>
<accession>A0A9N9CZ43</accession>